<comment type="caution">
    <text evidence="2">The sequence shown here is derived from an EMBL/GenBank/DDBJ whole genome shotgun (WGS) entry which is preliminary data.</text>
</comment>
<keyword evidence="3" id="KW-1185">Reference proteome</keyword>
<evidence type="ECO:0000313" key="3">
    <source>
        <dbReference type="Proteomes" id="UP001610335"/>
    </source>
</evidence>
<dbReference type="Gene3D" id="1.25.40.10">
    <property type="entry name" value="Tetratricopeptide repeat domain"/>
    <property type="match status" value="1"/>
</dbReference>
<evidence type="ECO:0000313" key="2">
    <source>
        <dbReference type="EMBL" id="KAL2825483.1"/>
    </source>
</evidence>
<reference evidence="2 3" key="1">
    <citation type="submission" date="2024-07" db="EMBL/GenBank/DDBJ databases">
        <title>Section-level genome sequencing and comparative genomics of Aspergillus sections Usti and Cavernicolus.</title>
        <authorList>
            <consortium name="Lawrence Berkeley National Laboratory"/>
            <person name="Nybo J.L."/>
            <person name="Vesth T.C."/>
            <person name="Theobald S."/>
            <person name="Frisvad J.C."/>
            <person name="Larsen T.O."/>
            <person name="Kjaerboelling I."/>
            <person name="Rothschild-Mancinelli K."/>
            <person name="Lyhne E.K."/>
            <person name="Kogle M.E."/>
            <person name="Barry K."/>
            <person name="Clum A."/>
            <person name="Na H."/>
            <person name="Ledsgaard L."/>
            <person name="Lin J."/>
            <person name="Lipzen A."/>
            <person name="Kuo A."/>
            <person name="Riley R."/>
            <person name="Mondo S."/>
            <person name="LaButti K."/>
            <person name="Haridas S."/>
            <person name="Pangalinan J."/>
            <person name="Salamov A.A."/>
            <person name="Simmons B.A."/>
            <person name="Magnuson J.K."/>
            <person name="Chen J."/>
            <person name="Drula E."/>
            <person name="Henrissat B."/>
            <person name="Wiebenga A."/>
            <person name="Lubbers R.J."/>
            <person name="Gomes A.C."/>
            <person name="Makela M.R."/>
            <person name="Stajich J."/>
            <person name="Grigoriev I.V."/>
            <person name="Mortensen U.H."/>
            <person name="De vries R.P."/>
            <person name="Baker S.E."/>
            <person name="Andersen M.R."/>
        </authorList>
    </citation>
    <scope>NUCLEOTIDE SEQUENCE [LARGE SCALE GENOMIC DNA]</scope>
    <source>
        <strain evidence="2 3">CBS 600.67</strain>
    </source>
</reference>
<proteinExistence type="predicted"/>
<sequence>MASHKGIPGEIPPPKRSILGVPGSRHRQYCRYDLKLDPSASNSANLSILQTALTEKLLALEANRQPSTLHDKNYGLWRDLKSSLSYVHEDLGDVDAQEKTLLEILSNPGPAGKDLPALQNLSALYHPQALGSLRTLVKVLWKQGKTAEAEEYVGQARASIDNLAGTQFAKYQQEERDALDRVVADLKCRIHFIIITLCTSSQEVEVFELDEYFRGGED</sequence>
<dbReference type="InterPro" id="IPR011990">
    <property type="entry name" value="TPR-like_helical_dom_sf"/>
</dbReference>
<name>A0ABR4ICM6_9EURO</name>
<evidence type="ECO:0000256" key="1">
    <source>
        <dbReference type="SAM" id="MobiDB-lite"/>
    </source>
</evidence>
<protein>
    <submittedName>
        <fullName evidence="2">Uncharacterized protein</fullName>
    </submittedName>
</protein>
<accession>A0ABR4ICM6</accession>
<dbReference type="Proteomes" id="UP001610335">
    <property type="component" value="Unassembled WGS sequence"/>
</dbReference>
<dbReference type="EMBL" id="JBFXLS010000036">
    <property type="protein sequence ID" value="KAL2825483.1"/>
    <property type="molecule type" value="Genomic_DNA"/>
</dbReference>
<gene>
    <name evidence="2" type="ORF">BDW59DRAFT_161710</name>
</gene>
<feature type="region of interest" description="Disordered" evidence="1">
    <location>
        <begin position="1"/>
        <end position="20"/>
    </location>
</feature>
<organism evidence="2 3">
    <name type="scientific">Aspergillus cavernicola</name>
    <dbReference type="NCBI Taxonomy" id="176166"/>
    <lineage>
        <taxon>Eukaryota</taxon>
        <taxon>Fungi</taxon>
        <taxon>Dikarya</taxon>
        <taxon>Ascomycota</taxon>
        <taxon>Pezizomycotina</taxon>
        <taxon>Eurotiomycetes</taxon>
        <taxon>Eurotiomycetidae</taxon>
        <taxon>Eurotiales</taxon>
        <taxon>Aspergillaceae</taxon>
        <taxon>Aspergillus</taxon>
        <taxon>Aspergillus subgen. Nidulantes</taxon>
    </lineage>
</organism>